<dbReference type="InterPro" id="IPR036388">
    <property type="entry name" value="WH-like_DNA-bd_sf"/>
</dbReference>
<keyword evidence="3" id="KW-1185">Reference proteome</keyword>
<evidence type="ECO:0000313" key="2">
    <source>
        <dbReference type="EMBL" id="MCE2597288.1"/>
    </source>
</evidence>
<reference evidence="2 3" key="1">
    <citation type="journal article" date="2022" name="Environ. Microbiol. Rep.">
        <title>Eco-phylogenetic analyses reveal divergent evolution of vitamin B12 metabolism in the marine bacterial family 'Psychromonadaceae'.</title>
        <authorList>
            <person name="Jin X."/>
            <person name="Yang Y."/>
            <person name="Cao H."/>
            <person name="Gao B."/>
            <person name="Zhao Z."/>
        </authorList>
    </citation>
    <scope>NUCLEOTIDE SEQUENCE [LARGE SCALE GENOMIC DNA]</scope>
    <source>
        <strain evidence="2 3">MKS20</strain>
    </source>
</reference>
<feature type="domain" description="HTH marR-type" evidence="1">
    <location>
        <begin position="25"/>
        <end position="160"/>
    </location>
</feature>
<sequence>MSKVLLSSTEEIIDKMKKNWFISEPSEIAVKIHRLHHFHLQELNSVIQPSQLSVAEFNVLMALRRQPAPQQLTPKNLAQYLLFSSGGLTKVIHKLIGKDLITDARHPQDQRSKTLALTPKGRTLIETLYDNLNYVRGQSVDVMSADELVELNRLLNKIVKQKSNIY</sequence>
<dbReference type="EMBL" id="JAIMJA010000038">
    <property type="protein sequence ID" value="MCE2597288.1"/>
    <property type="molecule type" value="Genomic_DNA"/>
</dbReference>
<organism evidence="2 3">
    <name type="scientific">Motilimonas cestriensis</name>
    <dbReference type="NCBI Taxonomy" id="2742685"/>
    <lineage>
        <taxon>Bacteria</taxon>
        <taxon>Pseudomonadati</taxon>
        <taxon>Pseudomonadota</taxon>
        <taxon>Gammaproteobacteria</taxon>
        <taxon>Alteromonadales</taxon>
        <taxon>Alteromonadales genera incertae sedis</taxon>
        <taxon>Motilimonas</taxon>
    </lineage>
</organism>
<comment type="caution">
    <text evidence="2">The sequence shown here is derived from an EMBL/GenBank/DDBJ whole genome shotgun (WGS) entry which is preliminary data.</text>
</comment>
<dbReference type="Pfam" id="PF12802">
    <property type="entry name" value="MarR_2"/>
    <property type="match status" value="1"/>
</dbReference>
<dbReference type="PRINTS" id="PR00598">
    <property type="entry name" value="HTHMARR"/>
</dbReference>
<dbReference type="PROSITE" id="PS50995">
    <property type="entry name" value="HTH_MARR_2"/>
    <property type="match status" value="1"/>
</dbReference>
<dbReference type="PANTHER" id="PTHR33164">
    <property type="entry name" value="TRANSCRIPTIONAL REGULATOR, MARR FAMILY"/>
    <property type="match status" value="1"/>
</dbReference>
<evidence type="ECO:0000259" key="1">
    <source>
        <dbReference type="PROSITE" id="PS50995"/>
    </source>
</evidence>
<dbReference type="InterPro" id="IPR036390">
    <property type="entry name" value="WH_DNA-bd_sf"/>
</dbReference>
<dbReference type="InterPro" id="IPR039422">
    <property type="entry name" value="MarR/SlyA-like"/>
</dbReference>
<evidence type="ECO:0000313" key="3">
    <source>
        <dbReference type="Proteomes" id="UP001201273"/>
    </source>
</evidence>
<accession>A0ABS8WHS5</accession>
<proteinExistence type="predicted"/>
<gene>
    <name evidence="2" type="ORF">K6Y31_21165</name>
</gene>
<dbReference type="Gene3D" id="1.10.10.10">
    <property type="entry name" value="Winged helix-like DNA-binding domain superfamily/Winged helix DNA-binding domain"/>
    <property type="match status" value="1"/>
</dbReference>
<dbReference type="SUPFAM" id="SSF46785">
    <property type="entry name" value="Winged helix' DNA-binding domain"/>
    <property type="match status" value="1"/>
</dbReference>
<dbReference type="RefSeq" id="WP_233055041.1">
    <property type="nucleotide sequence ID" value="NZ_JAIMJA010000038.1"/>
</dbReference>
<protein>
    <submittedName>
        <fullName evidence="2">MarR family transcriptional regulator</fullName>
    </submittedName>
</protein>
<dbReference type="SMART" id="SM00347">
    <property type="entry name" value="HTH_MARR"/>
    <property type="match status" value="1"/>
</dbReference>
<dbReference type="PANTHER" id="PTHR33164:SF43">
    <property type="entry name" value="HTH-TYPE TRANSCRIPTIONAL REPRESSOR YETL"/>
    <property type="match status" value="1"/>
</dbReference>
<dbReference type="Proteomes" id="UP001201273">
    <property type="component" value="Unassembled WGS sequence"/>
</dbReference>
<dbReference type="InterPro" id="IPR000835">
    <property type="entry name" value="HTH_MarR-typ"/>
</dbReference>
<name>A0ABS8WHS5_9GAMM</name>